<keyword evidence="1 4" id="KW-0808">Transferase</keyword>
<evidence type="ECO:0000313" key="4">
    <source>
        <dbReference type="EMBL" id="NWH03454.1"/>
    </source>
</evidence>
<dbReference type="InterPro" id="IPR001296">
    <property type="entry name" value="Glyco_trans_1"/>
</dbReference>
<name>A0A850SPQ4_9BACT</name>
<sequence>MNIIFVHPNFPAQFRHLAKHLGGTQGNRVIFLTANPRPEWKIPGVEKLIFREPDSTDPGQNMDPGEADARMRHKRGQAVAALLMGLKKKGFKPDLMIGHSGWGATLYLKDIFPHTPFLGYFEWYYDAEKPNATFGRKSPPSAKSRMDFRNRSMSILSDLAACDMGLCPTLWQKAQFPKAFHHKLMVVHDGIDTDVFKPAENKNQKLNLPGLNLPPTGPGDRDIELVTYTTRGFEPYRGFPQFVEAIPDILDKRPRAHIVLVGEDRVCYGPRPPKGRTFKTIMEKRVTLDPSRVHFLDPLPYGEYRRLLQASQVHVYLTVPFVLSWSMLEAMATGCLVAASDTPPVREVIRDGYNGILTDFFSPADIAQKVCACLEYPSFMESIKQKARQTVLEKYDLRLTLARQMELVQQLSAAPAHGRRFG</sequence>
<organism evidence="4 5">
    <name type="scientific">Desulfobacter latus</name>
    <dbReference type="NCBI Taxonomy" id="2292"/>
    <lineage>
        <taxon>Bacteria</taxon>
        <taxon>Pseudomonadati</taxon>
        <taxon>Thermodesulfobacteriota</taxon>
        <taxon>Desulfobacteria</taxon>
        <taxon>Desulfobacterales</taxon>
        <taxon>Desulfobacteraceae</taxon>
        <taxon>Desulfobacter</taxon>
    </lineage>
</organism>
<feature type="domain" description="Glycosyl transferase family 4" evidence="3">
    <location>
        <begin position="25"/>
        <end position="195"/>
    </location>
</feature>
<dbReference type="AlphaFoldDB" id="A0A850SPQ4"/>
<dbReference type="Proteomes" id="UP000553343">
    <property type="component" value="Unassembled WGS sequence"/>
</dbReference>
<dbReference type="Pfam" id="PF12000">
    <property type="entry name" value="Glyco_trans_4_3"/>
    <property type="match status" value="1"/>
</dbReference>
<dbReference type="GO" id="GO:0016757">
    <property type="term" value="F:glycosyltransferase activity"/>
    <property type="evidence" value="ECO:0007669"/>
    <property type="project" value="InterPro"/>
</dbReference>
<dbReference type="GO" id="GO:0009103">
    <property type="term" value="P:lipopolysaccharide biosynthetic process"/>
    <property type="evidence" value="ECO:0007669"/>
    <property type="project" value="TreeGrafter"/>
</dbReference>
<keyword evidence="5" id="KW-1185">Reference proteome</keyword>
<dbReference type="Pfam" id="PF00534">
    <property type="entry name" value="Glycos_transf_1"/>
    <property type="match status" value="1"/>
</dbReference>
<evidence type="ECO:0000259" key="2">
    <source>
        <dbReference type="Pfam" id="PF00534"/>
    </source>
</evidence>
<dbReference type="Gene3D" id="3.40.50.2000">
    <property type="entry name" value="Glycogen Phosphorylase B"/>
    <property type="match status" value="1"/>
</dbReference>
<dbReference type="SUPFAM" id="SSF53756">
    <property type="entry name" value="UDP-Glycosyltransferase/glycogen phosphorylase"/>
    <property type="match status" value="1"/>
</dbReference>
<accession>A0A850SPQ4</accession>
<dbReference type="PANTHER" id="PTHR46401:SF2">
    <property type="entry name" value="GLYCOSYLTRANSFERASE WBBK-RELATED"/>
    <property type="match status" value="1"/>
</dbReference>
<evidence type="ECO:0000313" key="5">
    <source>
        <dbReference type="Proteomes" id="UP000553343"/>
    </source>
</evidence>
<proteinExistence type="predicted"/>
<gene>
    <name evidence="4" type="ORF">HXW94_00325</name>
</gene>
<evidence type="ECO:0000259" key="3">
    <source>
        <dbReference type="Pfam" id="PF12000"/>
    </source>
</evidence>
<dbReference type="RefSeq" id="WP_178364910.1">
    <property type="nucleotide sequence ID" value="NZ_JACADJ010000001.1"/>
</dbReference>
<evidence type="ECO:0000256" key="1">
    <source>
        <dbReference type="ARBA" id="ARBA00022679"/>
    </source>
</evidence>
<dbReference type="EMBL" id="JACADJ010000001">
    <property type="protein sequence ID" value="NWH03454.1"/>
    <property type="molecule type" value="Genomic_DNA"/>
</dbReference>
<dbReference type="PANTHER" id="PTHR46401">
    <property type="entry name" value="GLYCOSYLTRANSFERASE WBBK-RELATED"/>
    <property type="match status" value="1"/>
</dbReference>
<dbReference type="InterPro" id="IPR022623">
    <property type="entry name" value="Glyco_trans_4"/>
</dbReference>
<protein>
    <submittedName>
        <fullName evidence="4">Glycosyltransferase</fullName>
    </submittedName>
</protein>
<feature type="domain" description="Glycosyl transferase family 1" evidence="2">
    <location>
        <begin position="233"/>
        <end position="389"/>
    </location>
</feature>
<reference evidence="4 5" key="1">
    <citation type="submission" date="2020-06" db="EMBL/GenBank/DDBJ databases">
        <title>High-quality draft genome of sulfate reducer Desulfobacter latus type strain AcrS2 isolated from marine sediment.</title>
        <authorList>
            <person name="Hoppe M."/>
            <person name="Larsen C.K."/>
            <person name="Marshall I.P.G."/>
            <person name="Schramm A."/>
            <person name="Marietou A.G."/>
        </authorList>
    </citation>
    <scope>NUCLEOTIDE SEQUENCE [LARGE SCALE GENOMIC DNA]</scope>
    <source>
        <strain evidence="4 5">AcRS2</strain>
    </source>
</reference>
<comment type="caution">
    <text evidence="4">The sequence shown here is derived from an EMBL/GenBank/DDBJ whole genome shotgun (WGS) entry which is preliminary data.</text>
</comment>